<proteinExistence type="predicted"/>
<reference evidence="1" key="1">
    <citation type="submission" date="2023-01" db="EMBL/GenBank/DDBJ databases">
        <title>Phages are important unrecognized players in the ecology of the oral pathogen Porphyromonas gingivalis.</title>
        <authorList>
            <person name="Matrishin C.B."/>
            <person name="Kauffman K.M."/>
        </authorList>
    </citation>
    <scope>NUCLEOTIDE SEQUENCE</scope>
    <source>
        <strain evidence="1">HG1691old</strain>
    </source>
</reference>
<dbReference type="RefSeq" id="WP_271911951.1">
    <property type="nucleotide sequence ID" value="NZ_CP116613.1"/>
</dbReference>
<gene>
    <name evidence="1" type="ORF">NY149_07065</name>
</gene>
<name>A0AAE9X4X9_PORGN</name>
<accession>A0AAE9X4X9</accession>
<evidence type="ECO:0000313" key="2">
    <source>
        <dbReference type="Proteomes" id="UP001179540"/>
    </source>
</evidence>
<dbReference type="AlphaFoldDB" id="A0AAE9X4X9"/>
<evidence type="ECO:0000313" key="1">
    <source>
        <dbReference type="EMBL" id="WCF98275.1"/>
    </source>
</evidence>
<organism evidence="1 2">
    <name type="scientific">Porphyromonas gingivalis</name>
    <name type="common">Bacteroides gingivalis</name>
    <dbReference type="NCBI Taxonomy" id="837"/>
    <lineage>
        <taxon>Bacteria</taxon>
        <taxon>Pseudomonadati</taxon>
        <taxon>Bacteroidota</taxon>
        <taxon>Bacteroidia</taxon>
        <taxon>Bacteroidales</taxon>
        <taxon>Porphyromonadaceae</taxon>
        <taxon>Porphyromonas</taxon>
    </lineage>
</organism>
<protein>
    <submittedName>
        <fullName evidence="1">Uncharacterized protein</fullName>
    </submittedName>
</protein>
<dbReference type="EMBL" id="CP116613">
    <property type="protein sequence ID" value="WCF98275.1"/>
    <property type="molecule type" value="Genomic_DNA"/>
</dbReference>
<dbReference type="Proteomes" id="UP001179540">
    <property type="component" value="Chromosome"/>
</dbReference>
<sequence length="477" mass="54563">MNNLTNNMKQLLSLILFSILGFYPSSLESQTCYVRENSITTIQARLDTVCYFPDRGDLFPMTENSAILEFQYPKSANSHVLIQLKRIFLRNPWAVIEESIPNSILQLSPEQIVKYRLQESNVLKDAPSGDCCDLLDLSVLTVQHDGADMLTVRHHININQALYDAATWNHRTETESCVSIDKKTGKILDIWDVFDVRQKENIIGCIKRHISSSQEAQEAIQYLCFHRAGGPVLSPSDPFYQNPELDLCLKYLLNEPFNHSFSVGYGYEGVILTLSARLYTPDSDSSYKIVIPWYAFEIHTDRTSRDLCSFLTEKGKKYIAPLFKFCADASIGQIQKDERYSNQSKGQIISQEQLRRTYRGQLEAAASQMTQKLMRDISPQSGKEARYVLDLESIHYDEETNMVSSKVLLIWQAREFMANISYGECQVSGTLQVYMPIRTIDSTKAILRVDKYNEHLKKVSVEKDRAKLNRGIVIVLN</sequence>